<dbReference type="SUPFAM" id="SSF46785">
    <property type="entry name" value="Winged helix' DNA-binding domain"/>
    <property type="match status" value="1"/>
</dbReference>
<accession>A0A7Y0EEX6</accession>
<keyword evidence="6" id="KW-1185">Reference proteome</keyword>
<evidence type="ECO:0000256" key="1">
    <source>
        <dbReference type="ARBA" id="ARBA00023015"/>
    </source>
</evidence>
<organism evidence="5 6">
    <name type="scientific">Clostridium muellerianum</name>
    <dbReference type="NCBI Taxonomy" id="2716538"/>
    <lineage>
        <taxon>Bacteria</taxon>
        <taxon>Bacillati</taxon>
        <taxon>Bacillota</taxon>
        <taxon>Clostridia</taxon>
        <taxon>Eubacteriales</taxon>
        <taxon>Clostridiaceae</taxon>
        <taxon>Clostridium</taxon>
    </lineage>
</organism>
<dbReference type="Proteomes" id="UP000537131">
    <property type="component" value="Unassembled WGS sequence"/>
</dbReference>
<dbReference type="InterPro" id="IPR000835">
    <property type="entry name" value="HTH_MarR-typ"/>
</dbReference>
<dbReference type="Pfam" id="PF12802">
    <property type="entry name" value="MarR_2"/>
    <property type="match status" value="1"/>
</dbReference>
<dbReference type="SMART" id="SM00347">
    <property type="entry name" value="HTH_MARR"/>
    <property type="match status" value="1"/>
</dbReference>
<evidence type="ECO:0000313" key="6">
    <source>
        <dbReference type="Proteomes" id="UP000537131"/>
    </source>
</evidence>
<reference evidence="5 6" key="1">
    <citation type="submission" date="2020-06" db="EMBL/GenBank/DDBJ databases">
        <title>Complete Genome Sequence of Clostridium muelleri sp. nov. P21T, an Acid-Alcohol Producing Acetogen Isolated from Old Hay.</title>
        <authorList>
            <person name="Duncan K.E."/>
            <person name="Tanner R.S."/>
        </authorList>
    </citation>
    <scope>NUCLEOTIDE SEQUENCE [LARGE SCALE GENOMIC DNA]</scope>
    <source>
        <strain evidence="5 6">P21</strain>
    </source>
</reference>
<proteinExistence type="predicted"/>
<feature type="domain" description="HTH marR-type" evidence="4">
    <location>
        <begin position="6"/>
        <end position="144"/>
    </location>
</feature>
<keyword evidence="2" id="KW-0238">DNA-binding</keyword>
<comment type="caution">
    <text evidence="5">The sequence shown here is derived from an EMBL/GenBank/DDBJ whole genome shotgun (WGS) entry which is preliminary data.</text>
</comment>
<dbReference type="PANTHER" id="PTHR35790:SF4">
    <property type="entry name" value="HTH-TYPE TRANSCRIPTIONAL REGULATOR PCHR"/>
    <property type="match status" value="1"/>
</dbReference>
<dbReference type="InterPro" id="IPR036390">
    <property type="entry name" value="WH_DNA-bd_sf"/>
</dbReference>
<dbReference type="GO" id="GO:0003677">
    <property type="term" value="F:DNA binding"/>
    <property type="evidence" value="ECO:0007669"/>
    <property type="project" value="UniProtKB-KW"/>
</dbReference>
<keyword evidence="3" id="KW-0804">Transcription</keyword>
<evidence type="ECO:0000256" key="2">
    <source>
        <dbReference type="ARBA" id="ARBA00023125"/>
    </source>
</evidence>
<dbReference type="GO" id="GO:0003700">
    <property type="term" value="F:DNA-binding transcription factor activity"/>
    <property type="evidence" value="ECO:0007669"/>
    <property type="project" value="InterPro"/>
</dbReference>
<gene>
    <name evidence="5" type="ORF">HBE96_05900</name>
</gene>
<evidence type="ECO:0000259" key="4">
    <source>
        <dbReference type="PROSITE" id="PS50995"/>
    </source>
</evidence>
<dbReference type="EMBL" id="JABBNI010000011">
    <property type="protein sequence ID" value="NMM62225.1"/>
    <property type="molecule type" value="Genomic_DNA"/>
</dbReference>
<protein>
    <submittedName>
        <fullName evidence="5">MarR family transcriptional regulator</fullName>
    </submittedName>
</protein>
<dbReference type="RefSeq" id="WP_169296833.1">
    <property type="nucleotide sequence ID" value="NZ_JABBNI010000011.1"/>
</dbReference>
<dbReference type="AlphaFoldDB" id="A0A7Y0EEX6"/>
<evidence type="ECO:0000313" key="5">
    <source>
        <dbReference type="EMBL" id="NMM62225.1"/>
    </source>
</evidence>
<sequence length="159" mass="18125">MKQEYMRSFMKDFYNISNKINHIRNTSVTFSGNITVNSAGLDFIDTIGKNPNVNMSEICLILGLTKGAVSQMATKLQGKGLIKKEKSKDNGKDIYLVLTKEGEQINQEQNEIRKKMHEGVKEILEGYDENDIEKIGKFLSEISQFMEYYKIEILGGTEK</sequence>
<dbReference type="Gene3D" id="1.10.10.10">
    <property type="entry name" value="Winged helix-like DNA-binding domain superfamily/Winged helix DNA-binding domain"/>
    <property type="match status" value="1"/>
</dbReference>
<name>A0A7Y0EEX6_9CLOT</name>
<dbReference type="PROSITE" id="PS50995">
    <property type="entry name" value="HTH_MARR_2"/>
    <property type="match status" value="1"/>
</dbReference>
<evidence type="ECO:0000256" key="3">
    <source>
        <dbReference type="ARBA" id="ARBA00023163"/>
    </source>
</evidence>
<keyword evidence="1" id="KW-0805">Transcription regulation</keyword>
<dbReference type="PANTHER" id="PTHR35790">
    <property type="entry name" value="HTH-TYPE TRANSCRIPTIONAL REGULATOR PCHR"/>
    <property type="match status" value="1"/>
</dbReference>
<dbReference type="InterPro" id="IPR036388">
    <property type="entry name" value="WH-like_DNA-bd_sf"/>
</dbReference>
<dbReference type="InterPro" id="IPR052067">
    <property type="entry name" value="Metal_resp_HTH_trans_reg"/>
</dbReference>